<dbReference type="InterPro" id="IPR058625">
    <property type="entry name" value="MdtA-like_BSH"/>
</dbReference>
<dbReference type="Gene3D" id="2.40.50.100">
    <property type="match status" value="1"/>
</dbReference>
<evidence type="ECO:0000256" key="1">
    <source>
        <dbReference type="ARBA" id="ARBA00009477"/>
    </source>
</evidence>
<feature type="domain" description="CusB-like beta-barrel" evidence="4">
    <location>
        <begin position="198"/>
        <end position="270"/>
    </location>
</feature>
<dbReference type="Pfam" id="PF25989">
    <property type="entry name" value="YknX_C"/>
    <property type="match status" value="1"/>
</dbReference>
<dbReference type="Gene3D" id="2.40.30.170">
    <property type="match status" value="1"/>
</dbReference>
<name>A0A5J6X0X0_9GAMM</name>
<dbReference type="SUPFAM" id="SSF111369">
    <property type="entry name" value="HlyD-like secretion proteins"/>
    <property type="match status" value="1"/>
</dbReference>
<sequence length="351" mass="38291">MRLRIWLPLLALLATGSVLVWHLYARPTESAGQPGRQVPVRSTLVEATRAEPRLRLSGTLEANHSVVISPEVTGRILDIPVQAGQQVAAGAVLVRLDAQKQQAERAELAASLRDEERKLRDMRRLVSRGAVTQSELEGQEASVAMARARLDGADYELSLRTLTAPFAGTVSLIDLSRGALVSSGVTLLHLDDLQTLRLDLAVPERYLAMLQRGMAVDASSSAWPDEQFKGEVSAVDSRVSEDSQNIRVRIQISNPDARLKPGMLLEVALALPAREVTRIPSQAVEYAGAERFVYRLEADGKVRRIPVQLGEQHGETVWILTGLSAGERVIVEGLVNLRDGASVRDLAQEKS</sequence>
<accession>A0A5J6X0X0</accession>
<feature type="domain" description="Multidrug resistance protein MdtA-like barrel-sandwich hybrid" evidence="3">
    <location>
        <begin position="66"/>
        <end position="186"/>
    </location>
</feature>
<keyword evidence="2" id="KW-0175">Coiled coil</keyword>
<keyword evidence="7" id="KW-1185">Reference proteome</keyword>
<dbReference type="RefSeq" id="WP_193001081.1">
    <property type="nucleotide sequence ID" value="NZ_CP040449.1"/>
</dbReference>
<dbReference type="FunFam" id="2.40.30.170:FF:000010">
    <property type="entry name" value="Efflux RND transporter periplasmic adaptor subunit"/>
    <property type="match status" value="1"/>
</dbReference>
<feature type="domain" description="YknX-like C-terminal permuted SH3-like" evidence="5">
    <location>
        <begin position="277"/>
        <end position="344"/>
    </location>
</feature>
<dbReference type="Gene3D" id="1.10.287.470">
    <property type="entry name" value="Helix hairpin bin"/>
    <property type="match status" value="1"/>
</dbReference>
<dbReference type="Pfam" id="PF25954">
    <property type="entry name" value="Beta-barrel_RND_2"/>
    <property type="match status" value="1"/>
</dbReference>
<dbReference type="KEGG" id="asim:FE240_11500"/>
<organism evidence="6 7">
    <name type="scientific">Aeromonas simiae</name>
    <dbReference type="NCBI Taxonomy" id="218936"/>
    <lineage>
        <taxon>Bacteria</taxon>
        <taxon>Pseudomonadati</taxon>
        <taxon>Pseudomonadota</taxon>
        <taxon>Gammaproteobacteria</taxon>
        <taxon>Aeromonadales</taxon>
        <taxon>Aeromonadaceae</taxon>
        <taxon>Aeromonas</taxon>
    </lineage>
</organism>
<evidence type="ECO:0000259" key="4">
    <source>
        <dbReference type="Pfam" id="PF25954"/>
    </source>
</evidence>
<evidence type="ECO:0000256" key="2">
    <source>
        <dbReference type="SAM" id="Coils"/>
    </source>
</evidence>
<reference evidence="6 7" key="1">
    <citation type="submission" date="2019-05" db="EMBL/GenBank/DDBJ databases">
        <title>OXA-830, a novel chromosomally encoded expanded-spectrum class D beta-lactamase in Aeromonas simiae.</title>
        <authorList>
            <person name="Zhou W."/>
            <person name="Chen Q."/>
        </authorList>
    </citation>
    <scope>NUCLEOTIDE SEQUENCE [LARGE SCALE GENOMIC DNA]</scope>
    <source>
        <strain evidence="6 7">A6</strain>
    </source>
</reference>
<dbReference type="PANTHER" id="PTHR30469:SF13">
    <property type="entry name" value="HAE1 FAMILY EFFLUX PUMP MFP COMPONENT"/>
    <property type="match status" value="1"/>
</dbReference>
<dbReference type="InterPro" id="IPR058637">
    <property type="entry name" value="YknX-like_C"/>
</dbReference>
<evidence type="ECO:0000259" key="3">
    <source>
        <dbReference type="Pfam" id="PF25917"/>
    </source>
</evidence>
<evidence type="ECO:0000313" key="6">
    <source>
        <dbReference type="EMBL" id="QFI55255.1"/>
    </source>
</evidence>
<evidence type="ECO:0000313" key="7">
    <source>
        <dbReference type="Proteomes" id="UP000594034"/>
    </source>
</evidence>
<dbReference type="Proteomes" id="UP000594034">
    <property type="component" value="Chromosome"/>
</dbReference>
<dbReference type="GO" id="GO:0015562">
    <property type="term" value="F:efflux transmembrane transporter activity"/>
    <property type="evidence" value="ECO:0007669"/>
    <property type="project" value="TreeGrafter"/>
</dbReference>
<dbReference type="EMBL" id="CP040449">
    <property type="protein sequence ID" value="QFI55255.1"/>
    <property type="molecule type" value="Genomic_DNA"/>
</dbReference>
<evidence type="ECO:0000259" key="5">
    <source>
        <dbReference type="Pfam" id="PF25989"/>
    </source>
</evidence>
<feature type="coiled-coil region" evidence="2">
    <location>
        <begin position="98"/>
        <end position="125"/>
    </location>
</feature>
<dbReference type="NCBIfam" id="TIGR01730">
    <property type="entry name" value="RND_mfp"/>
    <property type="match status" value="1"/>
</dbReference>
<gene>
    <name evidence="6" type="ORF">FE240_11500</name>
</gene>
<dbReference type="GO" id="GO:1990281">
    <property type="term" value="C:efflux pump complex"/>
    <property type="evidence" value="ECO:0007669"/>
    <property type="project" value="TreeGrafter"/>
</dbReference>
<dbReference type="InterPro" id="IPR058792">
    <property type="entry name" value="Beta-barrel_RND_2"/>
</dbReference>
<protein>
    <submittedName>
        <fullName evidence="6">Efflux RND transporter periplasmic adaptor subunit</fullName>
    </submittedName>
</protein>
<dbReference type="AlphaFoldDB" id="A0A5J6X0X0"/>
<dbReference type="Pfam" id="PF25917">
    <property type="entry name" value="BSH_RND"/>
    <property type="match status" value="1"/>
</dbReference>
<dbReference type="Gene3D" id="2.40.420.20">
    <property type="match status" value="1"/>
</dbReference>
<proteinExistence type="inferred from homology"/>
<comment type="similarity">
    <text evidence="1">Belongs to the membrane fusion protein (MFP) (TC 8.A.1) family.</text>
</comment>
<dbReference type="InterPro" id="IPR006143">
    <property type="entry name" value="RND_pump_MFP"/>
</dbReference>
<dbReference type="PANTHER" id="PTHR30469">
    <property type="entry name" value="MULTIDRUG RESISTANCE PROTEIN MDTA"/>
    <property type="match status" value="1"/>
</dbReference>